<dbReference type="InterPro" id="IPR025997">
    <property type="entry name" value="SBP_2_dom"/>
</dbReference>
<reference evidence="6 7" key="1">
    <citation type="submission" date="2013-06" db="EMBL/GenBank/DDBJ databases">
        <authorList>
            <person name="Weinstock G."/>
            <person name="Sodergren E."/>
            <person name="Clifton S."/>
            <person name="Fulton L."/>
            <person name="Fulton B."/>
            <person name="Courtney L."/>
            <person name="Fronick C."/>
            <person name="Harrison M."/>
            <person name="Strong C."/>
            <person name="Farmer C."/>
            <person name="Delahaunty K."/>
            <person name="Markovic C."/>
            <person name="Hall O."/>
            <person name="Minx P."/>
            <person name="Tomlinson C."/>
            <person name="Mitreva M."/>
            <person name="Nelson J."/>
            <person name="Hou S."/>
            <person name="Wollam A."/>
            <person name="Pepin K.H."/>
            <person name="Johnson M."/>
            <person name="Bhonagiri V."/>
            <person name="Nash W.E."/>
            <person name="Warren W."/>
            <person name="Chinwalla A."/>
            <person name="Mardis E.R."/>
            <person name="Wilson R.K."/>
        </authorList>
    </citation>
    <scope>NUCLEOTIDE SEQUENCE [LARGE SCALE GENOMIC DNA]</scope>
    <source>
        <strain evidence="6 7">ATCC 51271</strain>
    </source>
</reference>
<dbReference type="CDD" id="cd20001">
    <property type="entry name" value="PBP1_LsrB_Quorum_Sensing-like"/>
    <property type="match status" value="1"/>
</dbReference>
<dbReference type="PROSITE" id="PS51257">
    <property type="entry name" value="PROKAR_LIPOPROTEIN"/>
    <property type="match status" value="1"/>
</dbReference>
<dbReference type="InterPro" id="IPR050555">
    <property type="entry name" value="Bact_Solute-Bind_Prot2"/>
</dbReference>
<dbReference type="Gene3D" id="3.40.50.2300">
    <property type="match status" value="2"/>
</dbReference>
<evidence type="ECO:0000259" key="5">
    <source>
        <dbReference type="Pfam" id="PF13407"/>
    </source>
</evidence>
<evidence type="ECO:0000256" key="4">
    <source>
        <dbReference type="SAM" id="SignalP"/>
    </source>
</evidence>
<dbReference type="HOGENOM" id="CLU_037628_3_0_9"/>
<comment type="subcellular location">
    <subcellularLocation>
        <location evidence="1">Cell envelope</location>
    </subcellularLocation>
</comment>
<feature type="domain" description="Periplasmic binding protein" evidence="5">
    <location>
        <begin position="74"/>
        <end position="329"/>
    </location>
</feature>
<dbReference type="AlphaFoldDB" id="V2Y3S0"/>
<comment type="caution">
    <text evidence="6">The sequence shown here is derived from an EMBL/GenBank/DDBJ whole genome shotgun (WGS) entry which is preliminary data.</text>
</comment>
<dbReference type="GO" id="GO:0030288">
    <property type="term" value="C:outer membrane-bounded periplasmic space"/>
    <property type="evidence" value="ECO:0007669"/>
    <property type="project" value="TreeGrafter"/>
</dbReference>
<dbReference type="InterPro" id="IPR028082">
    <property type="entry name" value="Peripla_BP_I"/>
</dbReference>
<accession>V2Y3S0</accession>
<dbReference type="Pfam" id="PF13407">
    <property type="entry name" value="Peripla_BP_4"/>
    <property type="match status" value="1"/>
</dbReference>
<evidence type="ECO:0000256" key="3">
    <source>
        <dbReference type="SAM" id="MobiDB-lite"/>
    </source>
</evidence>
<feature type="signal peptide" evidence="4">
    <location>
        <begin position="1"/>
        <end position="24"/>
    </location>
</feature>
<feature type="region of interest" description="Disordered" evidence="3">
    <location>
        <begin position="30"/>
        <end position="65"/>
    </location>
</feature>
<dbReference type="GO" id="GO:0030246">
    <property type="term" value="F:carbohydrate binding"/>
    <property type="evidence" value="ECO:0007669"/>
    <property type="project" value="TreeGrafter"/>
</dbReference>
<gene>
    <name evidence="6" type="ORF">GCWU0000282_002490</name>
</gene>
<dbReference type="Proteomes" id="UP000018227">
    <property type="component" value="Unassembled WGS sequence"/>
</dbReference>
<evidence type="ECO:0000256" key="1">
    <source>
        <dbReference type="ARBA" id="ARBA00004196"/>
    </source>
</evidence>
<protein>
    <submittedName>
        <fullName evidence="6">Sugar-binding domain protein</fullName>
    </submittedName>
</protein>
<dbReference type="eggNOG" id="COG1879">
    <property type="taxonomic scope" value="Bacteria"/>
</dbReference>
<feature type="chain" id="PRO_5039097409" evidence="4">
    <location>
        <begin position="25"/>
        <end position="370"/>
    </location>
</feature>
<keyword evidence="7" id="KW-1185">Reference proteome</keyword>
<dbReference type="STRING" id="592026.GCWU0000282_002490"/>
<dbReference type="PANTHER" id="PTHR30036:SF7">
    <property type="entry name" value="ABC TRANSPORTER PERIPLASMIC-BINDING PROTEIN YPHF"/>
    <property type="match status" value="1"/>
</dbReference>
<feature type="compositionally biased region" description="Low complexity" evidence="3">
    <location>
        <begin position="34"/>
        <end position="65"/>
    </location>
</feature>
<evidence type="ECO:0000256" key="2">
    <source>
        <dbReference type="ARBA" id="ARBA00007639"/>
    </source>
</evidence>
<name>V2Y3S0_9FIRM</name>
<sequence>MRRFAMKKLFAVISCIVLSVSLLAGCGSNDTKNTKTSGSTGTNGTESKSNVTSGTNSTKTASSTSADPADYKVVMIVKQSDSWFDDMSTGVEQLKKDTGLNVSVQVPETGDAASQISIMENLIAQGVNAICVVPNDPEALIPTIEKARKAGIVVVTHEAPGIAANVDLDVEAFVNEEFGKLFGENLAKAMGGKGEFVGFVGGLTMETHMKWYNAAIAYISEKYPEMKCLTKEPYEDGNSVDGAYNKTLEILKAYPDIKGFFDCSAHGGGICQALQEKGKAGDIKVVSLALPSMSATYLKDGSMSHGQAWRPADAGYATCYAAYLLASGQGVSTGTDLKITGYDNIKVDGNIAYGNAPLEFTADNIDDYGF</sequence>
<organism evidence="6 7">
    <name type="scientific">Catonella morbi ATCC 51271</name>
    <dbReference type="NCBI Taxonomy" id="592026"/>
    <lineage>
        <taxon>Bacteria</taxon>
        <taxon>Bacillati</taxon>
        <taxon>Bacillota</taxon>
        <taxon>Clostridia</taxon>
        <taxon>Lachnospirales</taxon>
        <taxon>Lachnospiraceae</taxon>
        <taxon>Catonella</taxon>
    </lineage>
</organism>
<dbReference type="PANTHER" id="PTHR30036">
    <property type="entry name" value="D-XYLOSE-BINDING PERIPLASMIC PROTEIN"/>
    <property type="match status" value="1"/>
</dbReference>
<comment type="similarity">
    <text evidence="2">Belongs to the bacterial solute-binding protein 2 family.</text>
</comment>
<evidence type="ECO:0000313" key="6">
    <source>
        <dbReference type="EMBL" id="ESL02356.1"/>
    </source>
</evidence>
<evidence type="ECO:0000313" key="7">
    <source>
        <dbReference type="Proteomes" id="UP000018227"/>
    </source>
</evidence>
<dbReference type="EMBL" id="ACIL03000016">
    <property type="protein sequence ID" value="ESL02356.1"/>
    <property type="molecule type" value="Genomic_DNA"/>
</dbReference>
<dbReference type="SUPFAM" id="SSF53822">
    <property type="entry name" value="Periplasmic binding protein-like I"/>
    <property type="match status" value="1"/>
</dbReference>
<keyword evidence="4" id="KW-0732">Signal</keyword>
<proteinExistence type="inferred from homology"/>